<keyword evidence="2" id="KW-1185">Reference proteome</keyword>
<organism evidence="1 2">
    <name type="scientific">Shiella aurantiaca</name>
    <dbReference type="NCBI Taxonomy" id="3058365"/>
    <lineage>
        <taxon>Bacteria</taxon>
        <taxon>Pseudomonadati</taxon>
        <taxon>Bacteroidota</taxon>
        <taxon>Cytophagia</taxon>
        <taxon>Cytophagales</taxon>
        <taxon>Shiellaceae</taxon>
        <taxon>Shiella</taxon>
    </lineage>
</organism>
<accession>A0ABT8F4I0</accession>
<sequence length="187" mass="21619">MPHSNPGFDPTHIAKLKAQLAKSGKPYSLVDSEDNGPEYVNFHFIGMYEGKEVIYDAVLYTLRLHHESEIYEIAEHKAAQRFPEFHKIRYEEDENGDIKALDDLDEEIGLFMTEVMMDLEEEEAVKVQEYLELDDRVEFGVSLNAALNVDEITEGVINKFIKEYNADTLVLDTTLYSFQNEDEEMEL</sequence>
<dbReference type="EMBL" id="JAUHJS010000003">
    <property type="protein sequence ID" value="MDN4165347.1"/>
    <property type="molecule type" value="Genomic_DNA"/>
</dbReference>
<reference evidence="1" key="1">
    <citation type="submission" date="2023-06" db="EMBL/GenBank/DDBJ databases">
        <title>Cytophagales bacterium Strain LB-30, isolated from soil.</title>
        <authorList>
            <person name="Liu B."/>
        </authorList>
    </citation>
    <scope>NUCLEOTIDE SEQUENCE</scope>
    <source>
        <strain evidence="1">LB-30</strain>
    </source>
</reference>
<comment type="caution">
    <text evidence="1">The sequence shown here is derived from an EMBL/GenBank/DDBJ whole genome shotgun (WGS) entry which is preliminary data.</text>
</comment>
<dbReference type="RefSeq" id="WP_320003872.1">
    <property type="nucleotide sequence ID" value="NZ_JAUHJS010000003.1"/>
</dbReference>
<proteinExistence type="predicted"/>
<dbReference type="Proteomes" id="UP001168552">
    <property type="component" value="Unassembled WGS sequence"/>
</dbReference>
<evidence type="ECO:0000313" key="2">
    <source>
        <dbReference type="Proteomes" id="UP001168552"/>
    </source>
</evidence>
<evidence type="ECO:0000313" key="1">
    <source>
        <dbReference type="EMBL" id="MDN4165347.1"/>
    </source>
</evidence>
<protein>
    <submittedName>
        <fullName evidence="1">Uncharacterized protein</fullName>
    </submittedName>
</protein>
<name>A0ABT8F4I0_9BACT</name>
<gene>
    <name evidence="1" type="ORF">QWY31_07530</name>
</gene>